<dbReference type="InterPro" id="IPR006652">
    <property type="entry name" value="Kelch_1"/>
</dbReference>
<evidence type="ECO:0000256" key="1">
    <source>
        <dbReference type="ARBA" id="ARBA00022441"/>
    </source>
</evidence>
<accession>A0ABP0KWV8</accession>
<reference evidence="4 5" key="1">
    <citation type="submission" date="2024-02" db="EMBL/GenBank/DDBJ databases">
        <authorList>
            <person name="Chen Y."/>
            <person name="Shah S."/>
            <person name="Dougan E. K."/>
            <person name="Thang M."/>
            <person name="Chan C."/>
        </authorList>
    </citation>
    <scope>NUCLEOTIDE SEQUENCE [LARGE SCALE GENOMIC DNA]</scope>
</reference>
<evidence type="ECO:0000256" key="3">
    <source>
        <dbReference type="SAM" id="SignalP"/>
    </source>
</evidence>
<dbReference type="SUPFAM" id="SSF117281">
    <property type="entry name" value="Kelch motif"/>
    <property type="match status" value="1"/>
</dbReference>
<dbReference type="EMBL" id="CAXAMM010013436">
    <property type="protein sequence ID" value="CAK9031361.1"/>
    <property type="molecule type" value="Genomic_DNA"/>
</dbReference>
<dbReference type="Proteomes" id="UP001642464">
    <property type="component" value="Unassembled WGS sequence"/>
</dbReference>
<gene>
    <name evidence="4" type="ORF">SCF082_LOCUS19612</name>
</gene>
<dbReference type="PANTHER" id="PTHR46093:SF18">
    <property type="entry name" value="FIBRONECTIN TYPE-III DOMAIN-CONTAINING PROTEIN"/>
    <property type="match status" value="1"/>
</dbReference>
<keyword evidence="5" id="KW-1185">Reference proteome</keyword>
<organism evidence="4 5">
    <name type="scientific">Durusdinium trenchii</name>
    <dbReference type="NCBI Taxonomy" id="1381693"/>
    <lineage>
        <taxon>Eukaryota</taxon>
        <taxon>Sar</taxon>
        <taxon>Alveolata</taxon>
        <taxon>Dinophyceae</taxon>
        <taxon>Suessiales</taxon>
        <taxon>Symbiodiniaceae</taxon>
        <taxon>Durusdinium</taxon>
    </lineage>
</organism>
<evidence type="ECO:0000313" key="4">
    <source>
        <dbReference type="EMBL" id="CAK9031361.1"/>
    </source>
</evidence>
<keyword evidence="3" id="KW-0732">Signal</keyword>
<proteinExistence type="predicted"/>
<dbReference type="Pfam" id="PF24681">
    <property type="entry name" value="Kelch_KLHDC2_KLHL20_DRC7"/>
    <property type="match status" value="1"/>
</dbReference>
<dbReference type="Pfam" id="PF01344">
    <property type="entry name" value="Kelch_1"/>
    <property type="match status" value="1"/>
</dbReference>
<evidence type="ECO:0000256" key="2">
    <source>
        <dbReference type="ARBA" id="ARBA00022737"/>
    </source>
</evidence>
<keyword evidence="2" id="KW-0677">Repeat</keyword>
<dbReference type="Gene3D" id="2.120.10.80">
    <property type="entry name" value="Kelch-type beta propeller"/>
    <property type="match status" value="2"/>
</dbReference>
<dbReference type="PANTHER" id="PTHR46093">
    <property type="entry name" value="ACYL-COA-BINDING DOMAIN-CONTAINING PROTEIN 5"/>
    <property type="match status" value="1"/>
</dbReference>
<name>A0ABP0KWV8_9DINO</name>
<sequence>MMLAMLGMFGILMMMAPPGFQVGAEPNTWTLLTGAAPWSARDRAAATVLKGRVFLAGGYDYHEHLNDVWSSEDGITWTQVSNDASWTARSGHSMVTFNKNMWILAGENSPIGKSIYFNDVWASPDGKQWEQLTGNAPWCKRTSAAAATFDSKVFVLGGVSESNTYLNDVWSSADGREWTELVTAAPWSPRWSLGAAVLRNQLVIMGGNIDFGPGETNDVWSTLDGRAWQRGSDAPWAARADFGLVATEDQIYLAGGTSYKKFNDIWASNGTTWTEILADAPWGPRSGLCSAILPTKVLGIFGGNGRYVQEPWCGHGCALMTKVRSNGSRRCTMMFGHSISTLRSFRPN</sequence>
<protein>
    <submittedName>
        <fullName evidence="4">Ras guanine nucleotide exchange factor F (RasGEF domain-containing protein F)</fullName>
    </submittedName>
</protein>
<keyword evidence="1" id="KW-0880">Kelch repeat</keyword>
<evidence type="ECO:0000313" key="5">
    <source>
        <dbReference type="Proteomes" id="UP001642464"/>
    </source>
</evidence>
<feature type="chain" id="PRO_5046649595" evidence="3">
    <location>
        <begin position="24"/>
        <end position="348"/>
    </location>
</feature>
<comment type="caution">
    <text evidence="4">The sequence shown here is derived from an EMBL/GenBank/DDBJ whole genome shotgun (WGS) entry which is preliminary data.</text>
</comment>
<feature type="signal peptide" evidence="3">
    <location>
        <begin position="1"/>
        <end position="23"/>
    </location>
</feature>
<dbReference type="InterPro" id="IPR015915">
    <property type="entry name" value="Kelch-typ_b-propeller"/>
</dbReference>